<evidence type="ECO:0008006" key="12">
    <source>
        <dbReference type="Google" id="ProtNLM"/>
    </source>
</evidence>
<feature type="transmembrane region" description="Helical" evidence="7">
    <location>
        <begin position="111"/>
        <end position="134"/>
    </location>
</feature>
<feature type="domain" description="VOC" evidence="9">
    <location>
        <begin position="581"/>
        <end position="698"/>
    </location>
</feature>
<evidence type="ECO:0000256" key="1">
    <source>
        <dbReference type="ARBA" id="ARBA00004651"/>
    </source>
</evidence>
<evidence type="ECO:0000313" key="10">
    <source>
        <dbReference type="EMBL" id="KZM27724.1"/>
    </source>
</evidence>
<dbReference type="PANTHER" id="PTHR23517">
    <property type="entry name" value="RESISTANCE PROTEIN MDTM, PUTATIVE-RELATED-RELATED"/>
    <property type="match status" value="1"/>
</dbReference>
<keyword evidence="4 7" id="KW-0812">Transmembrane</keyword>
<dbReference type="Pfam" id="PF07690">
    <property type="entry name" value="MFS_1"/>
    <property type="match status" value="1"/>
</dbReference>
<dbReference type="Proteomes" id="UP000076837">
    <property type="component" value="Unassembled WGS sequence"/>
</dbReference>
<accession>A0A163LEF3</accession>
<dbReference type="GO" id="GO:0022857">
    <property type="term" value="F:transmembrane transporter activity"/>
    <property type="evidence" value="ECO:0007669"/>
    <property type="project" value="InterPro"/>
</dbReference>
<feature type="transmembrane region" description="Helical" evidence="7">
    <location>
        <begin position="255"/>
        <end position="278"/>
    </location>
</feature>
<proteinExistence type="predicted"/>
<dbReference type="PROSITE" id="PS50850">
    <property type="entry name" value="MFS"/>
    <property type="match status" value="1"/>
</dbReference>
<feature type="domain" description="Major facilitator superfamily (MFS) profile" evidence="8">
    <location>
        <begin position="21"/>
        <end position="408"/>
    </location>
</feature>
<evidence type="ECO:0000256" key="4">
    <source>
        <dbReference type="ARBA" id="ARBA00022692"/>
    </source>
</evidence>
<sequence length="700" mass="72859">MTTTVSPQTESTSRPRLGRGVAFTLIAVIIATFLGASATPTPLYEHYQQLWGFSSLASTLVFGIYALALLATLLTAGSLSDHIGRRPVLLGALALEAVSLALFASADGLTILLIARVVQGVATGAAISALGSALIDLERTPGRGSIINSVAPTMGLAVGAVGSSLISEHLPRPTSTVYLVLLVLVILEIFGVWAAPETSGGRPGAWQSLRPTLAVPRQARTMIALTAPCLIAVWALGGFYLSLGPALARNALDVHSSLIGAIMVATLTGFGAAAVLTFRKLGGRTVMLIGTTALVLGVAVTLIGAETSSAVLILVGTAVAGIGFGAGFQGTILTVMPLAENHERAGLLSTVYVIAYLANSLPALLAGYLVGKVGLVDTTRGYGALVMVLAAAALIGLLVTGERKVEAVSVSETPTMTNPRYVVAAITALAAGALTLGLSGIASAGTLPTTGNSITMTISNDTEQTIHLEGADNPYGQWMQSPRQSLAPHETEIVTAYNQDPRGLTVDVVYSTPDGGQAVFMANDYPQFDTDGTRTTDPDHYFISSYIDGYYPNLSVGYHLSTRPAAGGPNINGRGKTTVRLPNQFLIYVSDAASAAAFYGELFDAKPEVLSPRYMTFDLGGGVVLALWSGKSRDLDPATPRNFEVGILVDGGSNEIRAIHDEWVAKGVEVVEEPNEDVFGLTFVISDLDGNRVRVAPADH</sequence>
<evidence type="ECO:0000259" key="9">
    <source>
        <dbReference type="PROSITE" id="PS51819"/>
    </source>
</evidence>
<feature type="transmembrane region" description="Helical" evidence="7">
    <location>
        <begin position="146"/>
        <end position="166"/>
    </location>
</feature>
<dbReference type="Gene3D" id="3.30.720.120">
    <property type="match status" value="1"/>
</dbReference>
<feature type="transmembrane region" description="Helical" evidence="7">
    <location>
        <begin position="50"/>
        <end position="76"/>
    </location>
</feature>
<dbReference type="SUPFAM" id="SSF103473">
    <property type="entry name" value="MFS general substrate transporter"/>
    <property type="match status" value="1"/>
</dbReference>
<feature type="transmembrane region" description="Helical" evidence="7">
    <location>
        <begin position="382"/>
        <end position="400"/>
    </location>
</feature>
<feature type="transmembrane region" description="Helical" evidence="7">
    <location>
        <begin position="178"/>
        <end position="195"/>
    </location>
</feature>
<organism evidence="10 11">
    <name type="scientific">Didymella rabiei</name>
    <name type="common">Chickpea ascochyta blight fungus</name>
    <name type="synonym">Mycosphaerella rabiei</name>
    <dbReference type="NCBI Taxonomy" id="5454"/>
    <lineage>
        <taxon>Eukaryota</taxon>
        <taxon>Fungi</taxon>
        <taxon>Dikarya</taxon>
        <taxon>Ascomycota</taxon>
        <taxon>Pezizomycotina</taxon>
        <taxon>Dothideomycetes</taxon>
        <taxon>Pleosporomycetidae</taxon>
        <taxon>Pleosporales</taxon>
        <taxon>Pleosporineae</taxon>
        <taxon>Didymellaceae</taxon>
        <taxon>Ascochyta</taxon>
    </lineage>
</organism>
<evidence type="ECO:0000256" key="5">
    <source>
        <dbReference type="ARBA" id="ARBA00022989"/>
    </source>
</evidence>
<dbReference type="InterPro" id="IPR036259">
    <property type="entry name" value="MFS_trans_sf"/>
</dbReference>
<keyword evidence="6 7" id="KW-0472">Membrane</keyword>
<feature type="transmembrane region" description="Helical" evidence="7">
    <location>
        <begin position="222"/>
        <end position="243"/>
    </location>
</feature>
<evidence type="ECO:0000256" key="3">
    <source>
        <dbReference type="ARBA" id="ARBA00022475"/>
    </source>
</evidence>
<evidence type="ECO:0000256" key="7">
    <source>
        <dbReference type="SAM" id="Phobius"/>
    </source>
</evidence>
<feature type="transmembrane region" description="Helical" evidence="7">
    <location>
        <begin position="347"/>
        <end position="370"/>
    </location>
</feature>
<feature type="transmembrane region" description="Helical" evidence="7">
    <location>
        <begin position="88"/>
        <end position="105"/>
    </location>
</feature>
<evidence type="ECO:0000256" key="2">
    <source>
        <dbReference type="ARBA" id="ARBA00022448"/>
    </source>
</evidence>
<feature type="transmembrane region" description="Helical" evidence="7">
    <location>
        <begin position="421"/>
        <end position="442"/>
    </location>
</feature>
<feature type="transmembrane region" description="Helical" evidence="7">
    <location>
        <begin position="20"/>
        <end position="38"/>
    </location>
</feature>
<keyword evidence="5 7" id="KW-1133">Transmembrane helix</keyword>
<dbReference type="Pfam" id="PF00903">
    <property type="entry name" value="Glyoxalase"/>
    <property type="match status" value="1"/>
</dbReference>
<feature type="transmembrane region" description="Helical" evidence="7">
    <location>
        <begin position="285"/>
        <end position="305"/>
    </location>
</feature>
<dbReference type="InterPro" id="IPR037523">
    <property type="entry name" value="VOC_core"/>
</dbReference>
<dbReference type="InterPro" id="IPR004360">
    <property type="entry name" value="Glyas_Fos-R_dOase_dom"/>
</dbReference>
<evidence type="ECO:0000259" key="8">
    <source>
        <dbReference type="PROSITE" id="PS50850"/>
    </source>
</evidence>
<keyword evidence="2" id="KW-0813">Transport</keyword>
<comment type="caution">
    <text evidence="10">The sequence shown here is derived from an EMBL/GenBank/DDBJ whole genome shotgun (WGS) entry which is preliminary data.</text>
</comment>
<comment type="subcellular location">
    <subcellularLocation>
        <location evidence="1">Cell membrane</location>
        <topology evidence="1">Multi-pass membrane protein</topology>
    </subcellularLocation>
</comment>
<evidence type="ECO:0000313" key="11">
    <source>
        <dbReference type="Proteomes" id="UP000076837"/>
    </source>
</evidence>
<dbReference type="InterPro" id="IPR029068">
    <property type="entry name" value="Glyas_Bleomycin-R_OHBP_Dase"/>
</dbReference>
<name>A0A163LEF3_DIDRA</name>
<dbReference type="Gene3D" id="1.20.1250.20">
    <property type="entry name" value="MFS general substrate transporter like domains"/>
    <property type="match status" value="1"/>
</dbReference>
<gene>
    <name evidence="10" type="ORF">ST47_g1337</name>
</gene>
<dbReference type="InterPro" id="IPR050171">
    <property type="entry name" value="MFS_Transporters"/>
</dbReference>
<dbReference type="PROSITE" id="PS51819">
    <property type="entry name" value="VOC"/>
    <property type="match status" value="1"/>
</dbReference>
<dbReference type="Gene3D" id="3.30.720.110">
    <property type="match status" value="1"/>
</dbReference>
<dbReference type="GO" id="GO:0005886">
    <property type="term" value="C:plasma membrane"/>
    <property type="evidence" value="ECO:0007669"/>
    <property type="project" value="UniProtKB-SubCell"/>
</dbReference>
<reference evidence="10 11" key="1">
    <citation type="journal article" date="2016" name="Sci. Rep.">
        <title>Draft genome sequencing and secretome analysis of fungal phytopathogen Ascochyta rabiei provides insight into the necrotrophic effector repertoire.</title>
        <authorList>
            <person name="Verma S."/>
            <person name="Gazara R.K."/>
            <person name="Nizam S."/>
            <person name="Parween S."/>
            <person name="Chattopadhyay D."/>
            <person name="Verma P.K."/>
        </authorList>
    </citation>
    <scope>NUCLEOTIDE SEQUENCE [LARGE SCALE GENOMIC DNA]</scope>
    <source>
        <strain evidence="10 11">ArDII</strain>
    </source>
</reference>
<keyword evidence="11" id="KW-1185">Reference proteome</keyword>
<dbReference type="EMBL" id="JYNV01000060">
    <property type="protein sequence ID" value="KZM27724.1"/>
    <property type="molecule type" value="Genomic_DNA"/>
</dbReference>
<dbReference type="AlphaFoldDB" id="A0A163LEF3"/>
<evidence type="ECO:0000256" key="6">
    <source>
        <dbReference type="ARBA" id="ARBA00023136"/>
    </source>
</evidence>
<dbReference type="SUPFAM" id="SSF54593">
    <property type="entry name" value="Glyoxalase/Bleomycin resistance protein/Dihydroxybiphenyl dioxygenase"/>
    <property type="match status" value="1"/>
</dbReference>
<feature type="transmembrane region" description="Helical" evidence="7">
    <location>
        <begin position="311"/>
        <end position="335"/>
    </location>
</feature>
<keyword evidence="3" id="KW-1003">Cell membrane</keyword>
<dbReference type="InterPro" id="IPR020846">
    <property type="entry name" value="MFS_dom"/>
</dbReference>
<protein>
    <recommendedName>
        <fullName evidence="12">Transmembrane transport</fullName>
    </recommendedName>
</protein>
<dbReference type="InterPro" id="IPR011701">
    <property type="entry name" value="MFS"/>
</dbReference>